<name>R7QH72_CHOCR</name>
<keyword evidence="2" id="KW-1185">Reference proteome</keyword>
<evidence type="ECO:0000313" key="2">
    <source>
        <dbReference type="Proteomes" id="UP000012073"/>
    </source>
</evidence>
<dbReference type="EMBL" id="HG001803">
    <property type="protein sequence ID" value="CDF36816.1"/>
    <property type="molecule type" value="Genomic_DNA"/>
</dbReference>
<dbReference type="RefSeq" id="XP_005716635.1">
    <property type="nucleotide sequence ID" value="XM_005716578.1"/>
</dbReference>
<sequence>METSIIIILKRCPPSLSSPLPLPPTTLVHRKAHLYCIPRGRKAVTQNQRPRARSLSRDLPCPNTVPVNNYIQAPQNSLLHNYNLRSSGWSISISCCERVSLRLCGAHTTSTACSWSLDTEASARSARSTSLVPSMTLGSLVTKSPAAAMRSATTMYSLGALVTSVSPARARGASARRPSALLSVSSPSLRRSSSASCVNCDSASERRAWRTSTAAYIQ</sequence>
<accession>R7QH72</accession>
<dbReference type="Proteomes" id="UP000012073">
    <property type="component" value="Unassembled WGS sequence"/>
</dbReference>
<reference evidence="2" key="1">
    <citation type="journal article" date="2013" name="Proc. Natl. Acad. Sci. U.S.A.">
        <title>Genome structure and metabolic features in the red seaweed Chondrus crispus shed light on evolution of the Archaeplastida.</title>
        <authorList>
            <person name="Collen J."/>
            <person name="Porcel B."/>
            <person name="Carre W."/>
            <person name="Ball S.G."/>
            <person name="Chaparro C."/>
            <person name="Tonon T."/>
            <person name="Barbeyron T."/>
            <person name="Michel G."/>
            <person name="Noel B."/>
            <person name="Valentin K."/>
            <person name="Elias M."/>
            <person name="Artiguenave F."/>
            <person name="Arun A."/>
            <person name="Aury J.M."/>
            <person name="Barbosa-Neto J.F."/>
            <person name="Bothwell J.H."/>
            <person name="Bouget F.Y."/>
            <person name="Brillet L."/>
            <person name="Cabello-Hurtado F."/>
            <person name="Capella-Gutierrez S."/>
            <person name="Charrier B."/>
            <person name="Cladiere L."/>
            <person name="Cock J.M."/>
            <person name="Coelho S.M."/>
            <person name="Colleoni C."/>
            <person name="Czjzek M."/>
            <person name="Da Silva C."/>
            <person name="Delage L."/>
            <person name="Denoeud F."/>
            <person name="Deschamps P."/>
            <person name="Dittami S.M."/>
            <person name="Gabaldon T."/>
            <person name="Gachon C.M."/>
            <person name="Groisillier A."/>
            <person name="Herve C."/>
            <person name="Jabbari K."/>
            <person name="Katinka M."/>
            <person name="Kloareg B."/>
            <person name="Kowalczyk N."/>
            <person name="Labadie K."/>
            <person name="Leblanc C."/>
            <person name="Lopez P.J."/>
            <person name="McLachlan D.H."/>
            <person name="Meslet-Cladiere L."/>
            <person name="Moustafa A."/>
            <person name="Nehr Z."/>
            <person name="Nyvall Collen P."/>
            <person name="Panaud O."/>
            <person name="Partensky F."/>
            <person name="Poulain J."/>
            <person name="Rensing S.A."/>
            <person name="Rousvoal S."/>
            <person name="Samson G."/>
            <person name="Symeonidi A."/>
            <person name="Weissenbach J."/>
            <person name="Zambounis A."/>
            <person name="Wincker P."/>
            <person name="Boyen C."/>
        </authorList>
    </citation>
    <scope>NUCLEOTIDE SEQUENCE [LARGE SCALE GENOMIC DNA]</scope>
    <source>
        <strain evidence="2">cv. Stackhouse</strain>
    </source>
</reference>
<organism evidence="1 2">
    <name type="scientific">Chondrus crispus</name>
    <name type="common">Carrageen Irish moss</name>
    <name type="synonym">Polymorpha crispa</name>
    <dbReference type="NCBI Taxonomy" id="2769"/>
    <lineage>
        <taxon>Eukaryota</taxon>
        <taxon>Rhodophyta</taxon>
        <taxon>Florideophyceae</taxon>
        <taxon>Rhodymeniophycidae</taxon>
        <taxon>Gigartinales</taxon>
        <taxon>Gigartinaceae</taxon>
        <taxon>Chondrus</taxon>
    </lineage>
</organism>
<dbReference type="GeneID" id="17324348"/>
<dbReference type="KEGG" id="ccp:CHC_T00005204001"/>
<evidence type="ECO:0000313" key="1">
    <source>
        <dbReference type="EMBL" id="CDF36816.1"/>
    </source>
</evidence>
<gene>
    <name evidence="1" type="ORF">CHC_T00005204001</name>
</gene>
<dbReference type="Gramene" id="CDF36816">
    <property type="protein sequence ID" value="CDF36816"/>
    <property type="gene ID" value="CHC_T00005204001"/>
</dbReference>
<proteinExistence type="predicted"/>
<dbReference type="AlphaFoldDB" id="R7QH72"/>
<protein>
    <submittedName>
        <fullName evidence="1">Uncharacterized protein</fullName>
    </submittedName>
</protein>